<dbReference type="PANTHER" id="PTHR30346">
    <property type="entry name" value="TRANSCRIPTIONAL DUAL REGULATOR HCAR-RELATED"/>
    <property type="match status" value="1"/>
</dbReference>
<dbReference type="eggNOG" id="COG0583">
    <property type="taxonomic scope" value="Bacteria"/>
</dbReference>
<sequence length="296" mass="33145">MGLERLTYFIDAVDLASFTAAAQKNFVSQTAISKQMKNLEEEIGAPLFHRENNRVTVTSAGRQFYNHAKQLITNYEQAVQLAHAVGATDKQTLTIGFTTYFETQLMSPMLHDFMALHPEIDITISQDNFRDNNQALLSQTIDILFSRNYGLDSLADYAQIQTTVLEEGNMLVAVAEDDPITRYEVVPNEALANRDVIFVSSDPNMLAPHGLTSNAQADGYSFNSVTRIQSLELLLMLIRLKKRIAFFPENSLFSTNGVVFRPIASTSHRYEIVLATNQQNPNTAVKVFTDFVTSTM</sequence>
<dbReference type="GO" id="GO:0003677">
    <property type="term" value="F:DNA binding"/>
    <property type="evidence" value="ECO:0007669"/>
    <property type="project" value="UniProtKB-KW"/>
</dbReference>
<keyword evidence="3" id="KW-0238">DNA-binding</keyword>
<dbReference type="RefSeq" id="WP_043710501.1">
    <property type="nucleotide sequence ID" value="NZ_JALOCT010000002.1"/>
</dbReference>
<protein>
    <submittedName>
        <fullName evidence="6">BenM protein</fullName>
    </submittedName>
</protein>
<comment type="caution">
    <text evidence="6">The sequence shown here is derived from an EMBL/GenBank/DDBJ whole genome shotgun (WGS) entry which is preliminary data.</text>
</comment>
<dbReference type="InterPro" id="IPR036388">
    <property type="entry name" value="WH-like_DNA-bd_sf"/>
</dbReference>
<proteinExistence type="inferred from homology"/>
<dbReference type="PANTHER" id="PTHR30346:SF28">
    <property type="entry name" value="HTH-TYPE TRANSCRIPTIONAL REGULATOR CYNR"/>
    <property type="match status" value="1"/>
</dbReference>
<dbReference type="GO" id="GO:0003700">
    <property type="term" value="F:DNA-binding transcription factor activity"/>
    <property type="evidence" value="ECO:0007669"/>
    <property type="project" value="InterPro"/>
</dbReference>
<accession>A0A0D1LVQ8</accession>
<dbReference type="Proteomes" id="UP000032287">
    <property type="component" value="Unassembled WGS sequence"/>
</dbReference>
<dbReference type="Gene3D" id="3.40.190.10">
    <property type="entry name" value="Periplasmic binding protein-like II"/>
    <property type="match status" value="2"/>
</dbReference>
<dbReference type="Gene3D" id="1.10.10.10">
    <property type="entry name" value="Winged helix-like DNA-binding domain superfamily/Winged helix DNA-binding domain"/>
    <property type="match status" value="1"/>
</dbReference>
<dbReference type="PROSITE" id="PS50931">
    <property type="entry name" value="HTH_LYSR"/>
    <property type="match status" value="1"/>
</dbReference>
<dbReference type="InterPro" id="IPR000847">
    <property type="entry name" value="LysR_HTH_N"/>
</dbReference>
<dbReference type="PRINTS" id="PR00039">
    <property type="entry name" value="HTHLYSR"/>
</dbReference>
<evidence type="ECO:0000256" key="4">
    <source>
        <dbReference type="ARBA" id="ARBA00023163"/>
    </source>
</evidence>
<dbReference type="FunFam" id="1.10.10.10:FF:000001">
    <property type="entry name" value="LysR family transcriptional regulator"/>
    <property type="match status" value="1"/>
</dbReference>
<dbReference type="InterPro" id="IPR036390">
    <property type="entry name" value="WH_DNA-bd_sf"/>
</dbReference>
<evidence type="ECO:0000256" key="1">
    <source>
        <dbReference type="ARBA" id="ARBA00009437"/>
    </source>
</evidence>
<evidence type="ECO:0000259" key="5">
    <source>
        <dbReference type="PROSITE" id="PS50931"/>
    </source>
</evidence>
<organism evidence="6 7">
    <name type="scientific">Weissella cibaria</name>
    <dbReference type="NCBI Taxonomy" id="137591"/>
    <lineage>
        <taxon>Bacteria</taxon>
        <taxon>Bacillati</taxon>
        <taxon>Bacillota</taxon>
        <taxon>Bacilli</taxon>
        <taxon>Lactobacillales</taxon>
        <taxon>Lactobacillaceae</taxon>
        <taxon>Weissella</taxon>
    </lineage>
</organism>
<name>A0A0D1LVQ8_9LACO</name>
<keyword evidence="4" id="KW-0804">Transcription</keyword>
<evidence type="ECO:0000313" key="6">
    <source>
        <dbReference type="EMBL" id="KIU22632.1"/>
    </source>
</evidence>
<comment type="similarity">
    <text evidence="1">Belongs to the LysR transcriptional regulatory family.</text>
</comment>
<dbReference type="Pfam" id="PF03466">
    <property type="entry name" value="LysR_substrate"/>
    <property type="match status" value="1"/>
</dbReference>
<dbReference type="SUPFAM" id="SSF46785">
    <property type="entry name" value="Winged helix' DNA-binding domain"/>
    <property type="match status" value="1"/>
</dbReference>
<evidence type="ECO:0000256" key="2">
    <source>
        <dbReference type="ARBA" id="ARBA00023015"/>
    </source>
</evidence>
<keyword evidence="7" id="KW-1185">Reference proteome</keyword>
<dbReference type="InterPro" id="IPR005119">
    <property type="entry name" value="LysR_subst-bd"/>
</dbReference>
<evidence type="ECO:0000313" key="7">
    <source>
        <dbReference type="Proteomes" id="UP000032287"/>
    </source>
</evidence>
<feature type="domain" description="HTH lysR-type" evidence="5">
    <location>
        <begin position="1"/>
        <end position="58"/>
    </location>
</feature>
<evidence type="ECO:0000256" key="3">
    <source>
        <dbReference type="ARBA" id="ARBA00023125"/>
    </source>
</evidence>
<dbReference type="AlphaFoldDB" id="A0A0D1LVQ8"/>
<dbReference type="EMBL" id="JWHU01000001">
    <property type="protein sequence ID" value="KIU22632.1"/>
    <property type="molecule type" value="Genomic_DNA"/>
</dbReference>
<dbReference type="Pfam" id="PF00126">
    <property type="entry name" value="HTH_1"/>
    <property type="match status" value="1"/>
</dbReference>
<dbReference type="SUPFAM" id="SSF53850">
    <property type="entry name" value="Periplasmic binding protein-like II"/>
    <property type="match status" value="1"/>
</dbReference>
<dbReference type="STRING" id="137591.AO080_02560"/>
<keyword evidence="2" id="KW-0805">Transcription regulation</keyword>
<gene>
    <name evidence="6" type="primary">benM</name>
    <name evidence="6" type="ORF">QX99_00136</name>
</gene>
<dbReference type="PATRIC" id="fig|137591.25.peg.135"/>
<dbReference type="GO" id="GO:0032993">
    <property type="term" value="C:protein-DNA complex"/>
    <property type="evidence" value="ECO:0007669"/>
    <property type="project" value="TreeGrafter"/>
</dbReference>
<reference evidence="6 7" key="1">
    <citation type="journal article" date="2015" name="Microbiology (Mosc.)">
        <title>Genomics of the Weissella cibaria species with an examination of its metabolic traits.</title>
        <authorList>
            <person name="Lynch K.M."/>
            <person name="Lucid A."/>
            <person name="Arendt E.K."/>
            <person name="Sleator R.D."/>
            <person name="Lucey B."/>
            <person name="Coffey A."/>
        </authorList>
    </citation>
    <scope>NUCLEOTIDE SEQUENCE [LARGE SCALE GENOMIC DNA]</scope>
    <source>
        <strain evidence="6 7">MG1</strain>
    </source>
</reference>